<dbReference type="AlphaFoldDB" id="A0A6G1EJ69"/>
<feature type="compositionally biased region" description="Basic and acidic residues" evidence="1">
    <location>
        <begin position="97"/>
        <end position="106"/>
    </location>
</feature>
<sequence length="202" mass="21805">MSVLGGTGEIERAALVVDLVANDVLLHGEAERVPATDLAVVGLEILYLDSLRIENINVQTKGSRATLRLIVEHGEIPLFGSGFDFRTIDANEETDDSGDKDYVEDIKSEDEDNDDDNNYDEVEDTDDGDKEGDEDADGSKDGDGDEGQDGLKHGDDDDNEDKVEGKGTTQDANAAKDRDGDEKLAESKKNKDGGEDVALEDN</sequence>
<gene>
    <name evidence="2" type="ORF">E2562_014905</name>
</gene>
<evidence type="ECO:0000313" key="3">
    <source>
        <dbReference type="Proteomes" id="UP000479710"/>
    </source>
</evidence>
<feature type="compositionally biased region" description="Basic and acidic residues" evidence="1">
    <location>
        <begin position="174"/>
        <end position="194"/>
    </location>
</feature>
<dbReference type="Proteomes" id="UP000479710">
    <property type="component" value="Unassembled WGS sequence"/>
</dbReference>
<evidence type="ECO:0000313" key="2">
    <source>
        <dbReference type="EMBL" id="KAF0924799.1"/>
    </source>
</evidence>
<name>A0A6G1EJ69_9ORYZ</name>
<reference evidence="2 3" key="1">
    <citation type="submission" date="2019-11" db="EMBL/GenBank/DDBJ databases">
        <title>Whole genome sequence of Oryza granulata.</title>
        <authorList>
            <person name="Li W."/>
        </authorList>
    </citation>
    <scope>NUCLEOTIDE SEQUENCE [LARGE SCALE GENOMIC DNA]</scope>
    <source>
        <strain evidence="3">cv. Menghai</strain>
        <tissue evidence="2">Leaf</tissue>
    </source>
</reference>
<organism evidence="2 3">
    <name type="scientific">Oryza meyeriana var. granulata</name>
    <dbReference type="NCBI Taxonomy" id="110450"/>
    <lineage>
        <taxon>Eukaryota</taxon>
        <taxon>Viridiplantae</taxon>
        <taxon>Streptophyta</taxon>
        <taxon>Embryophyta</taxon>
        <taxon>Tracheophyta</taxon>
        <taxon>Spermatophyta</taxon>
        <taxon>Magnoliopsida</taxon>
        <taxon>Liliopsida</taxon>
        <taxon>Poales</taxon>
        <taxon>Poaceae</taxon>
        <taxon>BOP clade</taxon>
        <taxon>Oryzoideae</taxon>
        <taxon>Oryzeae</taxon>
        <taxon>Oryzinae</taxon>
        <taxon>Oryza</taxon>
        <taxon>Oryza meyeriana</taxon>
    </lineage>
</organism>
<protein>
    <submittedName>
        <fullName evidence="2">Uncharacterized protein</fullName>
    </submittedName>
</protein>
<evidence type="ECO:0000256" key="1">
    <source>
        <dbReference type="SAM" id="MobiDB-lite"/>
    </source>
</evidence>
<dbReference type="EMBL" id="SPHZ02000003">
    <property type="protein sequence ID" value="KAF0924799.1"/>
    <property type="molecule type" value="Genomic_DNA"/>
</dbReference>
<comment type="caution">
    <text evidence="2">The sequence shown here is derived from an EMBL/GenBank/DDBJ whole genome shotgun (WGS) entry which is preliminary data.</text>
</comment>
<keyword evidence="3" id="KW-1185">Reference proteome</keyword>
<feature type="region of interest" description="Disordered" evidence="1">
    <location>
        <begin position="90"/>
        <end position="202"/>
    </location>
</feature>
<accession>A0A6G1EJ69</accession>
<proteinExistence type="predicted"/>
<feature type="compositionally biased region" description="Acidic residues" evidence="1">
    <location>
        <begin position="107"/>
        <end position="136"/>
    </location>
</feature>